<evidence type="ECO:0000313" key="3">
    <source>
        <dbReference type="Proteomes" id="UP000305778"/>
    </source>
</evidence>
<dbReference type="EMBL" id="SUMC01000139">
    <property type="protein sequence ID" value="TJZ97842.1"/>
    <property type="molecule type" value="Genomic_DNA"/>
</dbReference>
<organism evidence="2 3">
    <name type="scientific">Actinacidiphila oryziradicis</name>
    <dbReference type="NCBI Taxonomy" id="2571141"/>
    <lineage>
        <taxon>Bacteria</taxon>
        <taxon>Bacillati</taxon>
        <taxon>Actinomycetota</taxon>
        <taxon>Actinomycetes</taxon>
        <taxon>Kitasatosporales</taxon>
        <taxon>Streptomycetaceae</taxon>
        <taxon>Actinacidiphila</taxon>
    </lineage>
</organism>
<sequence length="158" mass="16341">MSTMQPPYGYPQAPAPKKESKVNLFAGLGCVGVFVIGLFIVAFAVASGVKQDAHTIAAVPVAGRHTITYVLSGSGAPEVTYGPSGSDIKGSLPMHVVNPMGGADSYSITAQLQGGGDVTCQIEVDGKVISRATATGGYNIAMCQIEQDPIRNEWINAN</sequence>
<feature type="transmembrane region" description="Helical" evidence="1">
    <location>
        <begin position="24"/>
        <end position="46"/>
    </location>
</feature>
<keyword evidence="1" id="KW-0812">Transmembrane</keyword>
<evidence type="ECO:0000313" key="2">
    <source>
        <dbReference type="EMBL" id="TJZ97842.1"/>
    </source>
</evidence>
<proteinExistence type="predicted"/>
<dbReference type="RefSeq" id="WP_136730511.1">
    <property type="nucleotide sequence ID" value="NZ_SUMC01000139.1"/>
</dbReference>
<keyword evidence="1" id="KW-1133">Transmembrane helix</keyword>
<gene>
    <name evidence="2" type="ORF">FCI23_49270</name>
</gene>
<keyword evidence="3" id="KW-1185">Reference proteome</keyword>
<protein>
    <recommendedName>
        <fullName evidence="4">MmpS family membrane protein</fullName>
    </recommendedName>
</protein>
<dbReference type="Gene3D" id="2.60.40.2880">
    <property type="entry name" value="MmpS1-5, C-terminal soluble domain"/>
    <property type="match status" value="1"/>
</dbReference>
<dbReference type="Proteomes" id="UP000305778">
    <property type="component" value="Unassembled WGS sequence"/>
</dbReference>
<name>A0A4U0RR76_9ACTN</name>
<evidence type="ECO:0008006" key="4">
    <source>
        <dbReference type="Google" id="ProtNLM"/>
    </source>
</evidence>
<comment type="caution">
    <text evidence="2">The sequence shown here is derived from an EMBL/GenBank/DDBJ whole genome shotgun (WGS) entry which is preliminary data.</text>
</comment>
<evidence type="ECO:0000256" key="1">
    <source>
        <dbReference type="SAM" id="Phobius"/>
    </source>
</evidence>
<accession>A0A4U0RR76</accession>
<dbReference type="AlphaFoldDB" id="A0A4U0RR76"/>
<dbReference type="InterPro" id="IPR038468">
    <property type="entry name" value="MmpS_C"/>
</dbReference>
<reference evidence="2 3" key="1">
    <citation type="submission" date="2019-04" db="EMBL/GenBank/DDBJ databases">
        <title>Streptomyces oryziradicis sp. nov., a novel actinomycete isolated from rhizosphere soil of rice (Oryza sativa L.).</title>
        <authorList>
            <person name="Li C."/>
        </authorList>
    </citation>
    <scope>NUCLEOTIDE SEQUENCE [LARGE SCALE GENOMIC DNA]</scope>
    <source>
        <strain evidence="2 3">NEAU-C40</strain>
    </source>
</reference>
<dbReference type="OrthoDB" id="4220916at2"/>
<keyword evidence="1" id="KW-0472">Membrane</keyword>